<dbReference type="PaxDb" id="39947-A0A0P0X2E7"/>
<reference evidence="2 3" key="2">
    <citation type="journal article" date="2013" name="Plant Cell Physiol.">
        <title>Rice Annotation Project Database (RAP-DB): an integrative and interactive database for rice genomics.</title>
        <authorList>
            <person name="Sakai H."/>
            <person name="Lee S.S."/>
            <person name="Tanaka T."/>
            <person name="Numa H."/>
            <person name="Kim J."/>
            <person name="Kawahara Y."/>
            <person name="Wakimoto H."/>
            <person name="Yang C.C."/>
            <person name="Iwamoto M."/>
            <person name="Abe T."/>
            <person name="Yamada Y."/>
            <person name="Muto A."/>
            <person name="Inokuchi H."/>
            <person name="Ikemura T."/>
            <person name="Matsumoto T."/>
            <person name="Sasaki T."/>
            <person name="Itoh T."/>
        </authorList>
    </citation>
    <scope>NUCLEOTIDE SEQUENCE [LARGE SCALE GENOMIC DNA]</scope>
    <source>
        <strain evidence="3">cv. Nipponbare</strain>
    </source>
</reference>
<evidence type="ECO:0000313" key="2">
    <source>
        <dbReference type="EMBL" id="BAS99938.1"/>
    </source>
</evidence>
<evidence type="ECO:0000313" key="3">
    <source>
        <dbReference type="Proteomes" id="UP000059680"/>
    </source>
</evidence>
<name>A0A0P0X2E7_ORYSJ</name>
<reference evidence="2 3" key="3">
    <citation type="journal article" date="2013" name="Rice">
        <title>Improvement of the Oryza sativa Nipponbare reference genome using next generation sequence and optical map data.</title>
        <authorList>
            <person name="Kawahara Y."/>
            <person name="de la Bastide M."/>
            <person name="Hamilton J.P."/>
            <person name="Kanamori H."/>
            <person name="McCombie W.R."/>
            <person name="Ouyang S."/>
            <person name="Schwartz D.C."/>
            <person name="Tanaka T."/>
            <person name="Wu J."/>
            <person name="Zhou S."/>
            <person name="Childs K.L."/>
            <person name="Davidson R.M."/>
            <person name="Lin H."/>
            <person name="Quesada-Ocampo L."/>
            <person name="Vaillancourt B."/>
            <person name="Sakai H."/>
            <person name="Lee S.S."/>
            <person name="Kim J."/>
            <person name="Numa H."/>
            <person name="Itoh T."/>
            <person name="Buell C.R."/>
            <person name="Matsumoto T."/>
        </authorList>
    </citation>
    <scope>NUCLEOTIDE SEQUENCE [LARGE SCALE GENOMIC DNA]</scope>
    <source>
        <strain evidence="3">cv. Nipponbare</strain>
    </source>
</reference>
<organism evidence="2 3">
    <name type="scientific">Oryza sativa subsp. japonica</name>
    <name type="common">Rice</name>
    <dbReference type="NCBI Taxonomy" id="39947"/>
    <lineage>
        <taxon>Eukaryota</taxon>
        <taxon>Viridiplantae</taxon>
        <taxon>Streptophyta</taxon>
        <taxon>Embryophyta</taxon>
        <taxon>Tracheophyta</taxon>
        <taxon>Spermatophyta</taxon>
        <taxon>Magnoliopsida</taxon>
        <taxon>Liliopsida</taxon>
        <taxon>Poales</taxon>
        <taxon>Poaceae</taxon>
        <taxon>BOP clade</taxon>
        <taxon>Oryzoideae</taxon>
        <taxon>Oryzeae</taxon>
        <taxon>Oryzinae</taxon>
        <taxon>Oryza</taxon>
        <taxon>Oryza sativa</taxon>
    </lineage>
</organism>
<keyword evidence="1" id="KW-0812">Transmembrane</keyword>
<keyword evidence="1" id="KW-0472">Membrane</keyword>
<sequence length="70" mass="7999">MALVKLSLSASLAWPPAFLVVRHCLLQKGPIITKLFLFYLSIFFSFNFFVNAFPSILPMNEQVNKTSRFS</sequence>
<dbReference type="AlphaFoldDB" id="A0A0P0X2E7"/>
<dbReference type="Proteomes" id="UP000059680">
    <property type="component" value="Chromosome 7"/>
</dbReference>
<reference evidence="3" key="1">
    <citation type="journal article" date="2005" name="Nature">
        <title>The map-based sequence of the rice genome.</title>
        <authorList>
            <consortium name="International rice genome sequencing project (IRGSP)"/>
            <person name="Matsumoto T."/>
            <person name="Wu J."/>
            <person name="Kanamori H."/>
            <person name="Katayose Y."/>
            <person name="Fujisawa M."/>
            <person name="Namiki N."/>
            <person name="Mizuno H."/>
            <person name="Yamamoto K."/>
            <person name="Antonio B.A."/>
            <person name="Baba T."/>
            <person name="Sakata K."/>
            <person name="Nagamura Y."/>
            <person name="Aoki H."/>
            <person name="Arikawa K."/>
            <person name="Arita K."/>
            <person name="Bito T."/>
            <person name="Chiden Y."/>
            <person name="Fujitsuka N."/>
            <person name="Fukunaka R."/>
            <person name="Hamada M."/>
            <person name="Harada C."/>
            <person name="Hayashi A."/>
            <person name="Hijishita S."/>
            <person name="Honda M."/>
            <person name="Hosokawa S."/>
            <person name="Ichikawa Y."/>
            <person name="Idonuma A."/>
            <person name="Iijima M."/>
            <person name="Ikeda M."/>
            <person name="Ikeno M."/>
            <person name="Ito K."/>
            <person name="Ito S."/>
            <person name="Ito T."/>
            <person name="Ito Y."/>
            <person name="Ito Y."/>
            <person name="Iwabuchi A."/>
            <person name="Kamiya K."/>
            <person name="Karasawa W."/>
            <person name="Kurita K."/>
            <person name="Katagiri S."/>
            <person name="Kikuta A."/>
            <person name="Kobayashi H."/>
            <person name="Kobayashi N."/>
            <person name="Machita K."/>
            <person name="Maehara T."/>
            <person name="Masukawa M."/>
            <person name="Mizubayashi T."/>
            <person name="Mukai Y."/>
            <person name="Nagasaki H."/>
            <person name="Nagata Y."/>
            <person name="Naito S."/>
            <person name="Nakashima M."/>
            <person name="Nakama Y."/>
            <person name="Nakamichi Y."/>
            <person name="Nakamura M."/>
            <person name="Meguro A."/>
            <person name="Negishi M."/>
            <person name="Ohta I."/>
            <person name="Ohta T."/>
            <person name="Okamoto M."/>
            <person name="Ono N."/>
            <person name="Saji S."/>
            <person name="Sakaguchi M."/>
            <person name="Sakai K."/>
            <person name="Shibata M."/>
            <person name="Shimokawa T."/>
            <person name="Song J."/>
            <person name="Takazaki Y."/>
            <person name="Terasawa K."/>
            <person name="Tsugane M."/>
            <person name="Tsuji K."/>
            <person name="Ueda S."/>
            <person name="Waki K."/>
            <person name="Yamagata H."/>
            <person name="Yamamoto M."/>
            <person name="Yamamoto S."/>
            <person name="Yamane H."/>
            <person name="Yoshiki S."/>
            <person name="Yoshihara R."/>
            <person name="Yukawa K."/>
            <person name="Zhong H."/>
            <person name="Yano M."/>
            <person name="Yuan Q."/>
            <person name="Ouyang S."/>
            <person name="Liu J."/>
            <person name="Jones K.M."/>
            <person name="Gansberger K."/>
            <person name="Moffat K."/>
            <person name="Hill J."/>
            <person name="Bera J."/>
            <person name="Fadrosh D."/>
            <person name="Jin S."/>
            <person name="Johri S."/>
            <person name="Kim M."/>
            <person name="Overton L."/>
            <person name="Reardon M."/>
            <person name="Tsitrin T."/>
            <person name="Vuong H."/>
            <person name="Weaver B."/>
            <person name="Ciecko A."/>
            <person name="Tallon L."/>
            <person name="Jackson J."/>
            <person name="Pai G."/>
            <person name="Aken S.V."/>
            <person name="Utterback T."/>
            <person name="Reidmuller S."/>
            <person name="Feldblyum T."/>
            <person name="Hsiao J."/>
            <person name="Zismann V."/>
            <person name="Iobst S."/>
            <person name="de Vazeille A.R."/>
            <person name="Buell C.R."/>
            <person name="Ying K."/>
            <person name="Li Y."/>
            <person name="Lu T."/>
            <person name="Huang Y."/>
            <person name="Zhao Q."/>
            <person name="Feng Q."/>
            <person name="Zhang L."/>
            <person name="Zhu J."/>
            <person name="Weng Q."/>
            <person name="Mu J."/>
            <person name="Lu Y."/>
            <person name="Fan D."/>
            <person name="Liu Y."/>
            <person name="Guan J."/>
            <person name="Zhang Y."/>
            <person name="Yu S."/>
            <person name="Liu X."/>
            <person name="Zhang Y."/>
            <person name="Hong G."/>
            <person name="Han B."/>
            <person name="Choisne N."/>
            <person name="Demange N."/>
            <person name="Orjeda G."/>
            <person name="Samain S."/>
            <person name="Cattolico L."/>
            <person name="Pelletier E."/>
            <person name="Couloux A."/>
            <person name="Segurens B."/>
            <person name="Wincker P."/>
            <person name="D'Hont A."/>
            <person name="Scarpelli C."/>
            <person name="Weissenbach J."/>
            <person name="Salanoubat M."/>
            <person name="Quetier F."/>
            <person name="Yu Y."/>
            <person name="Kim H.R."/>
            <person name="Rambo T."/>
            <person name="Currie J."/>
            <person name="Collura K."/>
            <person name="Luo M."/>
            <person name="Yang T."/>
            <person name="Ammiraju J.S.S."/>
            <person name="Engler F."/>
            <person name="Soderlund C."/>
            <person name="Wing R.A."/>
            <person name="Palmer L.E."/>
            <person name="de la Bastide M."/>
            <person name="Spiegel L."/>
            <person name="Nascimento L."/>
            <person name="Zutavern T."/>
            <person name="O'Shaughnessy A."/>
            <person name="Dike S."/>
            <person name="Dedhia N."/>
            <person name="Preston R."/>
            <person name="Balija V."/>
            <person name="McCombie W.R."/>
            <person name="Chow T."/>
            <person name="Chen H."/>
            <person name="Chung M."/>
            <person name="Chen C."/>
            <person name="Shaw J."/>
            <person name="Wu H."/>
            <person name="Hsiao K."/>
            <person name="Chao Y."/>
            <person name="Chu M."/>
            <person name="Cheng C."/>
            <person name="Hour A."/>
            <person name="Lee P."/>
            <person name="Lin S."/>
            <person name="Lin Y."/>
            <person name="Liou J."/>
            <person name="Liu S."/>
            <person name="Hsing Y."/>
            <person name="Raghuvanshi S."/>
            <person name="Mohanty A."/>
            <person name="Bharti A.K."/>
            <person name="Gaur A."/>
            <person name="Gupta V."/>
            <person name="Kumar D."/>
            <person name="Ravi V."/>
            <person name="Vij S."/>
            <person name="Kapur A."/>
            <person name="Khurana P."/>
            <person name="Khurana P."/>
            <person name="Khurana J.P."/>
            <person name="Tyagi A.K."/>
            <person name="Gaikwad K."/>
            <person name="Singh A."/>
            <person name="Dalal V."/>
            <person name="Srivastava S."/>
            <person name="Dixit A."/>
            <person name="Pal A.K."/>
            <person name="Ghazi I.A."/>
            <person name="Yadav M."/>
            <person name="Pandit A."/>
            <person name="Bhargava A."/>
            <person name="Sureshbabu K."/>
            <person name="Batra K."/>
            <person name="Sharma T.R."/>
            <person name="Mohapatra T."/>
            <person name="Singh N.K."/>
            <person name="Messing J."/>
            <person name="Nelson A.B."/>
            <person name="Fuks G."/>
            <person name="Kavchok S."/>
            <person name="Keizer G."/>
            <person name="Linton E."/>
            <person name="Llaca V."/>
            <person name="Song R."/>
            <person name="Tanyolac B."/>
            <person name="Young S."/>
            <person name="Ho-Il K."/>
            <person name="Hahn J.H."/>
            <person name="Sangsakoo G."/>
            <person name="Vanavichit A."/>
            <person name="de Mattos Luiz.A.T."/>
            <person name="Zimmer P.D."/>
            <person name="Malone G."/>
            <person name="Dellagostin O."/>
            <person name="de Oliveira A.C."/>
            <person name="Bevan M."/>
            <person name="Bancroft I."/>
            <person name="Minx P."/>
            <person name="Cordum H."/>
            <person name="Wilson R."/>
            <person name="Cheng Z."/>
            <person name="Jin W."/>
            <person name="Jiang J."/>
            <person name="Leong S.A."/>
            <person name="Iwama H."/>
            <person name="Gojobori T."/>
            <person name="Itoh T."/>
            <person name="Niimura Y."/>
            <person name="Fujii Y."/>
            <person name="Habara T."/>
            <person name="Sakai H."/>
            <person name="Sato Y."/>
            <person name="Wilson G."/>
            <person name="Kumar K."/>
            <person name="McCouch S."/>
            <person name="Juretic N."/>
            <person name="Hoen D."/>
            <person name="Wright S."/>
            <person name="Bruskiewich R."/>
            <person name="Bureau T."/>
            <person name="Miyao A."/>
            <person name="Hirochika H."/>
            <person name="Nishikawa T."/>
            <person name="Kadowaki K."/>
            <person name="Sugiura M."/>
            <person name="Burr B."/>
            <person name="Sasaki T."/>
        </authorList>
    </citation>
    <scope>NUCLEOTIDE SEQUENCE [LARGE SCALE GENOMIC DNA]</scope>
    <source>
        <strain evidence="3">cv. Nipponbare</strain>
    </source>
</reference>
<dbReference type="Gramene" id="Os07t0132400-01">
    <property type="protein sequence ID" value="Os07t0132400-01"/>
    <property type="gene ID" value="Os07g0132400"/>
</dbReference>
<gene>
    <name evidence="2" type="ordered locus">Os07g0132400</name>
    <name evidence="2" type="ORF">OSNPB_070132400</name>
</gene>
<keyword evidence="3" id="KW-1185">Reference proteome</keyword>
<dbReference type="EMBL" id="AP014963">
    <property type="protein sequence ID" value="BAS99938.1"/>
    <property type="molecule type" value="Genomic_DNA"/>
</dbReference>
<feature type="transmembrane region" description="Helical" evidence="1">
    <location>
        <begin position="35"/>
        <end position="57"/>
    </location>
</feature>
<dbReference type="InParanoid" id="A0A0P0X2E7"/>
<keyword evidence="1" id="KW-1133">Transmembrane helix</keyword>
<protein>
    <submittedName>
        <fullName evidence="2">Os07g0132400 protein</fullName>
    </submittedName>
</protein>
<proteinExistence type="predicted"/>
<accession>A0A0P0X2E7</accession>
<evidence type="ECO:0000256" key="1">
    <source>
        <dbReference type="SAM" id="Phobius"/>
    </source>
</evidence>